<feature type="repeat" description="Solcar" evidence="10">
    <location>
        <begin position="729"/>
        <end position="839"/>
    </location>
</feature>
<feature type="region of interest" description="Disordered" evidence="11">
    <location>
        <begin position="309"/>
        <end position="343"/>
    </location>
</feature>
<dbReference type="GO" id="GO:0008270">
    <property type="term" value="F:zinc ion binding"/>
    <property type="evidence" value="ECO:0007669"/>
    <property type="project" value="UniProtKB-KW"/>
</dbReference>
<evidence type="ECO:0000256" key="7">
    <source>
        <dbReference type="ARBA" id="ARBA00022989"/>
    </source>
</evidence>
<name>U1GQL4_ENDPU</name>
<dbReference type="Pfam" id="PF00153">
    <property type="entry name" value="Mito_carr"/>
    <property type="match status" value="3"/>
</dbReference>
<keyword evidence="6" id="KW-0496">Mitochondrion</keyword>
<dbReference type="PANTHER" id="PTHR45667">
    <property type="entry name" value="S-ADENOSYLMETHIONINE MITOCHONDRIAL CARRIER PROTEIN"/>
    <property type="match status" value="1"/>
</dbReference>
<dbReference type="SMART" id="SM00355">
    <property type="entry name" value="ZnF_C2H2"/>
    <property type="match status" value="3"/>
</dbReference>
<reference evidence="14" key="1">
    <citation type="journal article" date="2014" name="BMC Genomics">
        <title>Genome characteristics reveal the impact of lichenization on lichen-forming fungus Endocarpon pusillum Hedwig (Verrucariales, Ascomycota).</title>
        <authorList>
            <person name="Wang Y.-Y."/>
            <person name="Liu B."/>
            <person name="Zhang X.-Y."/>
            <person name="Zhou Q.-M."/>
            <person name="Zhang T."/>
            <person name="Li H."/>
            <person name="Yu Y.-F."/>
            <person name="Zhang X.-L."/>
            <person name="Hao X.-Y."/>
            <person name="Wang M."/>
            <person name="Wang L."/>
            <person name="Wei J.-C."/>
        </authorList>
    </citation>
    <scope>NUCLEOTIDE SEQUENCE [LARGE SCALE GENOMIC DNA]</scope>
    <source>
        <strain evidence="14">Z07020 / HMAS-L-300199</strain>
    </source>
</reference>
<keyword evidence="14" id="KW-1185">Reference proteome</keyword>
<evidence type="ECO:0000256" key="1">
    <source>
        <dbReference type="ARBA" id="ARBA00004141"/>
    </source>
</evidence>
<dbReference type="SUPFAM" id="SSF57667">
    <property type="entry name" value="beta-beta-alpha zinc fingers"/>
    <property type="match status" value="1"/>
</dbReference>
<evidence type="ECO:0000313" key="14">
    <source>
        <dbReference type="Proteomes" id="UP000019373"/>
    </source>
</evidence>
<feature type="region of interest" description="Disordered" evidence="11">
    <location>
        <begin position="526"/>
        <end position="550"/>
    </location>
</feature>
<feature type="compositionally biased region" description="Low complexity" evidence="11">
    <location>
        <begin position="309"/>
        <end position="330"/>
    </location>
</feature>
<feature type="compositionally biased region" description="Basic residues" evidence="11">
    <location>
        <begin position="331"/>
        <end position="343"/>
    </location>
</feature>
<proteinExistence type="inferred from homology"/>
<dbReference type="GO" id="GO:0016020">
    <property type="term" value="C:membrane"/>
    <property type="evidence" value="ECO:0007669"/>
    <property type="project" value="UniProtKB-SubCell"/>
</dbReference>
<evidence type="ECO:0000259" key="12">
    <source>
        <dbReference type="PROSITE" id="PS50157"/>
    </source>
</evidence>
<feature type="repeat" description="Solcar" evidence="10">
    <location>
        <begin position="486"/>
        <end position="592"/>
    </location>
</feature>
<dbReference type="InterPro" id="IPR018108">
    <property type="entry name" value="MCP_transmembrane"/>
</dbReference>
<comment type="similarity">
    <text evidence="2">Belongs to the mitochondrial carrier (TC 2.A.29) family.</text>
</comment>
<dbReference type="RefSeq" id="XP_007799719.1">
    <property type="nucleotide sequence ID" value="XM_007801528.1"/>
</dbReference>
<keyword evidence="9" id="KW-0862">Zinc</keyword>
<comment type="subcellular location">
    <subcellularLocation>
        <location evidence="1">Membrane</location>
        <topology evidence="1">Multi-pass membrane protein</topology>
    </subcellularLocation>
</comment>
<dbReference type="PROSITE" id="PS50920">
    <property type="entry name" value="SOLCAR"/>
    <property type="match status" value="3"/>
</dbReference>
<dbReference type="OrthoDB" id="250329at2759"/>
<dbReference type="HOGENOM" id="CLU_325719_0_0_1"/>
<evidence type="ECO:0000256" key="9">
    <source>
        <dbReference type="PROSITE-ProRule" id="PRU00042"/>
    </source>
</evidence>
<feature type="repeat" description="Solcar" evidence="10">
    <location>
        <begin position="606"/>
        <end position="698"/>
    </location>
</feature>
<protein>
    <recommendedName>
        <fullName evidence="12">C2H2-type domain-containing protein</fullName>
    </recommendedName>
</protein>
<dbReference type="SUPFAM" id="SSF103506">
    <property type="entry name" value="Mitochondrial carrier"/>
    <property type="match status" value="1"/>
</dbReference>
<keyword evidence="6" id="KW-0999">Mitochondrion inner membrane</keyword>
<dbReference type="InterPro" id="IPR023395">
    <property type="entry name" value="MCP_dom_sf"/>
</dbReference>
<evidence type="ECO:0000256" key="10">
    <source>
        <dbReference type="PROSITE-ProRule" id="PRU00282"/>
    </source>
</evidence>
<dbReference type="AlphaFoldDB" id="U1GQL4"/>
<dbReference type="PROSITE" id="PS00028">
    <property type="entry name" value="ZINC_FINGER_C2H2_1"/>
    <property type="match status" value="1"/>
</dbReference>
<dbReference type="Gene3D" id="1.50.40.10">
    <property type="entry name" value="Mitochondrial carrier domain"/>
    <property type="match status" value="1"/>
</dbReference>
<evidence type="ECO:0000313" key="13">
    <source>
        <dbReference type="EMBL" id="ERF74618.1"/>
    </source>
</evidence>
<evidence type="ECO:0000256" key="11">
    <source>
        <dbReference type="SAM" id="MobiDB-lite"/>
    </source>
</evidence>
<evidence type="ECO:0000256" key="5">
    <source>
        <dbReference type="ARBA" id="ARBA00022737"/>
    </source>
</evidence>
<dbReference type="InterPro" id="IPR013087">
    <property type="entry name" value="Znf_C2H2_type"/>
</dbReference>
<dbReference type="Proteomes" id="UP000019373">
    <property type="component" value="Unassembled WGS sequence"/>
</dbReference>
<keyword evidence="8 10" id="KW-0472">Membrane</keyword>
<keyword evidence="5" id="KW-0677">Repeat</keyword>
<dbReference type="GeneID" id="19235809"/>
<feature type="region of interest" description="Disordered" evidence="11">
    <location>
        <begin position="223"/>
        <end position="256"/>
    </location>
</feature>
<keyword evidence="9" id="KW-0863">Zinc-finger</keyword>
<dbReference type="eggNOG" id="KOG0768">
    <property type="taxonomic scope" value="Eukaryota"/>
</dbReference>
<evidence type="ECO:0000256" key="6">
    <source>
        <dbReference type="ARBA" id="ARBA00022792"/>
    </source>
</evidence>
<dbReference type="PROSITE" id="PS50157">
    <property type="entry name" value="ZINC_FINGER_C2H2_2"/>
    <property type="match status" value="1"/>
</dbReference>
<dbReference type="InterPro" id="IPR036236">
    <property type="entry name" value="Znf_C2H2_sf"/>
</dbReference>
<keyword evidence="7" id="KW-1133">Transmembrane helix</keyword>
<accession>U1GQL4</accession>
<feature type="compositionally biased region" description="Basic and acidic residues" evidence="11">
    <location>
        <begin position="766"/>
        <end position="782"/>
    </location>
</feature>
<dbReference type="EMBL" id="KE720872">
    <property type="protein sequence ID" value="ERF74618.1"/>
    <property type="molecule type" value="Genomic_DNA"/>
</dbReference>
<evidence type="ECO:0000256" key="2">
    <source>
        <dbReference type="ARBA" id="ARBA00006375"/>
    </source>
</evidence>
<evidence type="ECO:0000256" key="3">
    <source>
        <dbReference type="ARBA" id="ARBA00022448"/>
    </source>
</evidence>
<feature type="domain" description="C2H2-type" evidence="12">
    <location>
        <begin position="377"/>
        <end position="406"/>
    </location>
</feature>
<gene>
    <name evidence="13" type="ORF">EPUS_00748</name>
</gene>
<feature type="compositionally biased region" description="Low complexity" evidence="11">
    <location>
        <begin position="783"/>
        <end position="793"/>
    </location>
</feature>
<sequence length="885" mass="97422">MASYNSFNSDMNSNMEIFWTPYQDQQMWQGLTTGETAESSQIPSQDMLQPLNSAHSSTPLMPCTYTQHNQYIEPQGNMINDPPAWHQESLQSAGAIHDDMLAAMSDEDLFDLASLVIPPEGSQYPVEETSHQIPVATQQDMQTDSLTTSYDDFQPPFVPTHQPYPDISDATLERLLAGLSTPPPPFHEEQQVPDTTVPNNVFGDIQEPGSSYPPPYMPMAGPSTYNSATYQPPPPPQASYFDHSPTPAPLPAQITAAPPPQLQLEGQLPLPPLTSPVVSSSFINNATIASSSSFSSSSINSTTVASSYFSSTTTNSSHSNTTSAASSRNNTPRKRRAAAHKKRIEQSCKVAGCSYKSCNKEEFRRHTESVHQKIRRHHCDICDSNFNDASGLSKHKKTDSHRQRAKAQGIELGGKTMFACRFCINHGVNPTKFRRADHLKRHLRECKNCEKKDDGLPVGYGGGIGGMKNGALRDGAGFFFVHSEVSEDEAFGLAGAFAAFTVDLLVYPLDTLKTRIQSPNYQTLYKTIPRPSSSSSPSQKHPRLTGSSLLSRHTHFNPSLFRGLYQGIGTVIFVTIPSSGAFFTTYEALKSTLSDSIPPNSTIYLPQPAIHALSSGGAELVSCAILTPAEVLKQNAQVWNRSQDRTGGKGERRSPTMEVLKQFKRQPTKLFRGYTALAARNLPFTGLQFPMFEHLKGWFLERRRRKRLRLRDNEGGGEAEEVKVDGIFERARITALSAALAGTGAAWITTPIDVVKTRIMLAAGEEAKNRDSNPHSLHDHVTSRTTTGTTSRQTALSLTKQILKTEGIQGMFRGALLRSLWTAFGSGLYLGCYEGGRHYLEERRRDKDEGGDVVMEREGDWKGVKVGIGKSRSQGDVVRKSAWQD</sequence>
<keyword evidence="3" id="KW-0813">Transport</keyword>
<evidence type="ECO:0000256" key="8">
    <source>
        <dbReference type="ARBA" id="ARBA00023136"/>
    </source>
</evidence>
<keyword evidence="4 10" id="KW-0812">Transmembrane</keyword>
<feature type="region of interest" description="Disordered" evidence="11">
    <location>
        <begin position="866"/>
        <end position="885"/>
    </location>
</feature>
<evidence type="ECO:0000256" key="4">
    <source>
        <dbReference type="ARBA" id="ARBA00022692"/>
    </source>
</evidence>
<keyword evidence="9" id="KW-0479">Metal-binding</keyword>
<organism evidence="13 14">
    <name type="scientific">Endocarpon pusillum (strain Z07020 / HMAS-L-300199)</name>
    <name type="common">Lichen-forming fungus</name>
    <dbReference type="NCBI Taxonomy" id="1263415"/>
    <lineage>
        <taxon>Eukaryota</taxon>
        <taxon>Fungi</taxon>
        <taxon>Dikarya</taxon>
        <taxon>Ascomycota</taxon>
        <taxon>Pezizomycotina</taxon>
        <taxon>Eurotiomycetes</taxon>
        <taxon>Chaetothyriomycetidae</taxon>
        <taxon>Verrucariales</taxon>
        <taxon>Verrucariaceae</taxon>
        <taxon>Endocarpon</taxon>
    </lineage>
</organism>
<feature type="region of interest" description="Disordered" evidence="11">
    <location>
        <begin position="766"/>
        <end position="793"/>
    </location>
</feature>